<dbReference type="EMBL" id="JAEUBD010001468">
    <property type="protein sequence ID" value="KAH3660811.1"/>
    <property type="molecule type" value="Genomic_DNA"/>
</dbReference>
<protein>
    <submittedName>
        <fullName evidence="2">Uncharacterized protein</fullName>
    </submittedName>
</protein>
<sequence length="256" mass="28935">MVLVVEFFVTKNHLHKVLAVVESTIHRESVDVVVQNGGHLTLLQWGHPSSWIQDKHRNVFLVSETVNGGRSSVTRSSADNGNYVSWFAFFLCRVFPSQKKLKQVTNELEGNVFESVNLKVEYDLLIRFLSSSSEISDSLIYSLMILNAISWKESCDHSSKNESSSFGISAGIKRPPSAAKPIMMASSKDTLCCSEERVDLYDMLEIKKIFFYESRLSYYATMGHVVQGKNFSRGPKNKKISSYPGSNRGYQNQNLR</sequence>
<proteinExistence type="predicted"/>
<feature type="region of interest" description="Disordered" evidence="1">
    <location>
        <begin position="233"/>
        <end position="256"/>
    </location>
</feature>
<accession>A0A9P8SZV5</accession>
<feature type="compositionally biased region" description="Polar residues" evidence="1">
    <location>
        <begin position="243"/>
        <end position="256"/>
    </location>
</feature>
<organism evidence="2 3">
    <name type="scientific">Ogataea polymorpha</name>
    <dbReference type="NCBI Taxonomy" id="460523"/>
    <lineage>
        <taxon>Eukaryota</taxon>
        <taxon>Fungi</taxon>
        <taxon>Dikarya</taxon>
        <taxon>Ascomycota</taxon>
        <taxon>Saccharomycotina</taxon>
        <taxon>Pichiomycetes</taxon>
        <taxon>Pichiales</taxon>
        <taxon>Pichiaceae</taxon>
        <taxon>Ogataea</taxon>
    </lineage>
</organism>
<evidence type="ECO:0000313" key="2">
    <source>
        <dbReference type="EMBL" id="KAH3660811.1"/>
    </source>
</evidence>
<comment type="caution">
    <text evidence="2">The sequence shown here is derived from an EMBL/GenBank/DDBJ whole genome shotgun (WGS) entry which is preliminary data.</text>
</comment>
<gene>
    <name evidence="2" type="ORF">OGATHE_005143</name>
</gene>
<evidence type="ECO:0000313" key="3">
    <source>
        <dbReference type="Proteomes" id="UP000788993"/>
    </source>
</evidence>
<keyword evidence="3" id="KW-1185">Reference proteome</keyword>
<evidence type="ECO:0000256" key="1">
    <source>
        <dbReference type="SAM" id="MobiDB-lite"/>
    </source>
</evidence>
<reference evidence="2" key="1">
    <citation type="journal article" date="2021" name="Open Biol.">
        <title>Shared evolutionary footprints suggest mitochondrial oxidative damage underlies multiple complex I losses in fungi.</title>
        <authorList>
            <person name="Schikora-Tamarit M.A."/>
            <person name="Marcet-Houben M."/>
            <person name="Nosek J."/>
            <person name="Gabaldon T."/>
        </authorList>
    </citation>
    <scope>NUCLEOTIDE SEQUENCE</scope>
    <source>
        <strain evidence="2">NCAIM Y.01608</strain>
    </source>
</reference>
<dbReference type="Proteomes" id="UP000788993">
    <property type="component" value="Unassembled WGS sequence"/>
</dbReference>
<dbReference type="AlphaFoldDB" id="A0A9P8SZV5"/>
<reference evidence="2" key="2">
    <citation type="submission" date="2021-01" db="EMBL/GenBank/DDBJ databases">
        <authorList>
            <person name="Schikora-Tamarit M.A."/>
        </authorList>
    </citation>
    <scope>NUCLEOTIDE SEQUENCE</scope>
    <source>
        <strain evidence="2">NCAIM Y.01608</strain>
    </source>
</reference>
<name>A0A9P8SZV5_9ASCO</name>